<evidence type="ECO:0000313" key="5">
    <source>
        <dbReference type="Proteomes" id="UP000652761"/>
    </source>
</evidence>
<evidence type="ECO:0000256" key="1">
    <source>
        <dbReference type="PROSITE-ProRule" id="PRU00047"/>
    </source>
</evidence>
<dbReference type="OrthoDB" id="786614at2759"/>
<evidence type="ECO:0000313" key="4">
    <source>
        <dbReference type="EMBL" id="MQM06235.1"/>
    </source>
</evidence>
<name>A0A843WP15_COLES</name>
<proteinExistence type="predicted"/>
<dbReference type="PROSITE" id="PS50158">
    <property type="entry name" value="ZF_CCHC"/>
    <property type="match status" value="1"/>
</dbReference>
<protein>
    <recommendedName>
        <fullName evidence="3">CCHC-type domain-containing protein</fullName>
    </recommendedName>
</protein>
<dbReference type="Proteomes" id="UP000652761">
    <property type="component" value="Unassembled WGS sequence"/>
</dbReference>
<dbReference type="InterPro" id="IPR005162">
    <property type="entry name" value="Retrotrans_gag_dom"/>
</dbReference>
<feature type="compositionally biased region" description="Low complexity" evidence="2">
    <location>
        <begin position="194"/>
        <end position="213"/>
    </location>
</feature>
<dbReference type="GO" id="GO:0008270">
    <property type="term" value="F:zinc ion binding"/>
    <property type="evidence" value="ECO:0007669"/>
    <property type="project" value="UniProtKB-KW"/>
</dbReference>
<dbReference type="Pfam" id="PF03732">
    <property type="entry name" value="Retrotrans_gag"/>
    <property type="match status" value="1"/>
</dbReference>
<evidence type="ECO:0000259" key="3">
    <source>
        <dbReference type="PROSITE" id="PS50158"/>
    </source>
</evidence>
<accession>A0A843WP15</accession>
<sequence length="422" mass="48258">MTSRGVRTGAWFRLCRLRHTPRRHNRLSWRLRLRLQLQFLRSKAMERADVWWASLLRTRFEDGAIEVSWDEFTRLFRAKFIPEHIQDKMEQEFPSLTRGSMMVLEYEARFSELSKYAPHIVVDERRKAKKFVMGLKPSLRSRLVAFDHRMLDEALSAACKKESEMEHYLEEKKASQKRSAPPFQRQDRKKATYQSPQHPVVASSQQVVAPQSHGVRPSDKKMCPHCGRAHGGTECWKLAGKCLKCGSSEHQIKDCPRLQHGVQRGALAPAVAAAAALVTGRLRRPRAQARVFALAREDAKQAENVTEGVKTWIWEDFVSLLGLAEESFSDKLIPLAILFQASNRGISSLPMSFRQELDGKLVAIKILSWQQHLVLLTPVGGNPFAAKFFRFYRMTVLIPVVCVTGVSTPEEDIVRNDSERKE</sequence>
<keyword evidence="1" id="KW-0862">Zinc</keyword>
<gene>
    <name evidence="4" type="ORF">Taro_039056</name>
</gene>
<keyword evidence="1" id="KW-0863">Zinc-finger</keyword>
<feature type="region of interest" description="Disordered" evidence="2">
    <location>
        <begin position="168"/>
        <end position="220"/>
    </location>
</feature>
<dbReference type="PANTHER" id="PTHR34482">
    <property type="entry name" value="DNA DAMAGE-INDUCIBLE PROTEIN 1-LIKE"/>
    <property type="match status" value="1"/>
</dbReference>
<dbReference type="PANTHER" id="PTHR34482:SF49">
    <property type="entry name" value="RETROTRANSPOSON GAG DOMAIN-CONTAINING PROTEIN"/>
    <property type="match status" value="1"/>
</dbReference>
<organism evidence="4 5">
    <name type="scientific">Colocasia esculenta</name>
    <name type="common">Wild taro</name>
    <name type="synonym">Arum esculentum</name>
    <dbReference type="NCBI Taxonomy" id="4460"/>
    <lineage>
        <taxon>Eukaryota</taxon>
        <taxon>Viridiplantae</taxon>
        <taxon>Streptophyta</taxon>
        <taxon>Embryophyta</taxon>
        <taxon>Tracheophyta</taxon>
        <taxon>Spermatophyta</taxon>
        <taxon>Magnoliopsida</taxon>
        <taxon>Liliopsida</taxon>
        <taxon>Araceae</taxon>
        <taxon>Aroideae</taxon>
        <taxon>Colocasieae</taxon>
        <taxon>Colocasia</taxon>
    </lineage>
</organism>
<reference evidence="4" key="1">
    <citation type="submission" date="2017-07" db="EMBL/GenBank/DDBJ databases">
        <title>Taro Niue Genome Assembly and Annotation.</title>
        <authorList>
            <person name="Atibalentja N."/>
            <person name="Keating K."/>
            <person name="Fields C.J."/>
        </authorList>
    </citation>
    <scope>NUCLEOTIDE SEQUENCE</scope>
    <source>
        <strain evidence="4">Niue_2</strain>
        <tissue evidence="4">Leaf</tissue>
    </source>
</reference>
<feature type="domain" description="CCHC-type" evidence="3">
    <location>
        <begin position="241"/>
        <end position="257"/>
    </location>
</feature>
<dbReference type="EMBL" id="NMUH01003576">
    <property type="protein sequence ID" value="MQM06235.1"/>
    <property type="molecule type" value="Genomic_DNA"/>
</dbReference>
<comment type="caution">
    <text evidence="4">The sequence shown here is derived from an EMBL/GenBank/DDBJ whole genome shotgun (WGS) entry which is preliminary data.</text>
</comment>
<dbReference type="AlphaFoldDB" id="A0A843WP15"/>
<evidence type="ECO:0000256" key="2">
    <source>
        <dbReference type="SAM" id="MobiDB-lite"/>
    </source>
</evidence>
<keyword evidence="1" id="KW-0479">Metal-binding</keyword>
<dbReference type="InterPro" id="IPR001878">
    <property type="entry name" value="Znf_CCHC"/>
</dbReference>
<dbReference type="GO" id="GO:0003676">
    <property type="term" value="F:nucleic acid binding"/>
    <property type="evidence" value="ECO:0007669"/>
    <property type="project" value="InterPro"/>
</dbReference>
<keyword evidence="5" id="KW-1185">Reference proteome</keyword>